<keyword evidence="3" id="KW-1185">Reference proteome</keyword>
<dbReference type="InterPro" id="IPR002372">
    <property type="entry name" value="PQQ_rpt_dom"/>
</dbReference>
<feature type="domain" description="Pyrrolo-quinoline quinone repeat" evidence="1">
    <location>
        <begin position="164"/>
        <end position="370"/>
    </location>
</feature>
<dbReference type="Pfam" id="PF13360">
    <property type="entry name" value="PQQ_2"/>
    <property type="match status" value="2"/>
</dbReference>
<dbReference type="InterPro" id="IPR018391">
    <property type="entry name" value="PQQ_b-propeller_rpt"/>
</dbReference>
<dbReference type="InterPro" id="IPR011047">
    <property type="entry name" value="Quinoprotein_ADH-like_sf"/>
</dbReference>
<dbReference type="EMBL" id="JASZZN010000005">
    <property type="protein sequence ID" value="MDM4015461.1"/>
    <property type="molecule type" value="Genomic_DNA"/>
</dbReference>
<dbReference type="PANTHER" id="PTHR34512:SF30">
    <property type="entry name" value="OUTER MEMBRANE PROTEIN ASSEMBLY FACTOR BAMB"/>
    <property type="match status" value="1"/>
</dbReference>
<comment type="caution">
    <text evidence="2">The sequence shown here is derived from an EMBL/GenBank/DDBJ whole genome shotgun (WGS) entry which is preliminary data.</text>
</comment>
<dbReference type="Proteomes" id="UP001239462">
    <property type="component" value="Unassembled WGS sequence"/>
</dbReference>
<dbReference type="Gene3D" id="2.130.10.10">
    <property type="entry name" value="YVTN repeat-like/Quinoprotein amine dehydrogenase"/>
    <property type="match status" value="2"/>
</dbReference>
<evidence type="ECO:0000313" key="3">
    <source>
        <dbReference type="Proteomes" id="UP001239462"/>
    </source>
</evidence>
<dbReference type="SUPFAM" id="SSF50998">
    <property type="entry name" value="Quinoprotein alcohol dehydrogenase-like"/>
    <property type="match status" value="1"/>
</dbReference>
<name>A0ABT7PGT9_9BACT</name>
<dbReference type="PANTHER" id="PTHR34512">
    <property type="entry name" value="CELL SURFACE PROTEIN"/>
    <property type="match status" value="1"/>
</dbReference>
<evidence type="ECO:0000313" key="2">
    <source>
        <dbReference type="EMBL" id="MDM4015461.1"/>
    </source>
</evidence>
<accession>A0ABT7PGT9</accession>
<dbReference type="InterPro" id="IPR015943">
    <property type="entry name" value="WD40/YVTN_repeat-like_dom_sf"/>
</dbReference>
<dbReference type="Gene3D" id="2.40.10.480">
    <property type="match status" value="1"/>
</dbReference>
<sequence>MNASGFCHGNRHSHVQSMIRYRAFYVLVLTVAFVGCRKRTPVNEISTSESGIQVQEFDRSLTKGDWNQWRGPQGDGVAVDQPLPIEWGESKNIDWDVDIPGRGHGSPIVVNDLVVVSTAIDSTEEQRVVAFDQHSGEQKWSTVVHQGGFPSRRDVHQKATNANGTVASDGNLFVIAHLNQNQIIVSALDQSGEIAWQRDIGAFASKFGYAPSPILYKSLVIVAADNFGGGYIAGLDLASGEVAWRRSRGDASTYSSPHVATVGGIDQLLIAGGNRVASYDPATGEPLWETEGTAASTCGTVVTAGEKVFASGGYPDKETVCLSASGERLWSQSTKLYEPSPITDGKNLFGVTDDGIAICWSGDEGTVLWRKRLGGNFSGSPVLCNGHLYVADLSGNTYVFAASAEGYQPIAKNRLGDDCYASPAISDSAIYLRIGIGSGNNRKERLVKIRDTSGKSS</sequence>
<dbReference type="SMART" id="SM00564">
    <property type="entry name" value="PQQ"/>
    <property type="match status" value="4"/>
</dbReference>
<organism evidence="2 3">
    <name type="scientific">Roseiconus lacunae</name>
    <dbReference type="NCBI Taxonomy" id="2605694"/>
    <lineage>
        <taxon>Bacteria</taxon>
        <taxon>Pseudomonadati</taxon>
        <taxon>Planctomycetota</taxon>
        <taxon>Planctomycetia</taxon>
        <taxon>Pirellulales</taxon>
        <taxon>Pirellulaceae</taxon>
        <taxon>Roseiconus</taxon>
    </lineage>
</organism>
<reference evidence="2 3" key="1">
    <citation type="submission" date="2023-06" db="EMBL/GenBank/DDBJ databases">
        <title>Roseiconus lacunae JC819 isolated from Gulf of Mannar region, Tamil Nadu.</title>
        <authorList>
            <person name="Pk S."/>
            <person name="Ch S."/>
            <person name="Ch V.R."/>
        </authorList>
    </citation>
    <scope>NUCLEOTIDE SEQUENCE [LARGE SCALE GENOMIC DNA]</scope>
    <source>
        <strain evidence="2 3">JC819</strain>
    </source>
</reference>
<feature type="domain" description="Pyrrolo-quinoline quinone repeat" evidence="1">
    <location>
        <begin position="87"/>
        <end position="144"/>
    </location>
</feature>
<evidence type="ECO:0000259" key="1">
    <source>
        <dbReference type="Pfam" id="PF13360"/>
    </source>
</evidence>
<protein>
    <submittedName>
        <fullName evidence="2">PQQ-binding-like beta-propeller repeat protein</fullName>
    </submittedName>
</protein>
<dbReference type="RefSeq" id="WP_289162952.1">
    <property type="nucleotide sequence ID" value="NZ_JASZZN010000005.1"/>
</dbReference>
<proteinExistence type="predicted"/>
<gene>
    <name evidence="2" type="ORF">QTN89_08485</name>
</gene>